<keyword evidence="6 11" id="KW-0566">Pantothenate biosynthesis</keyword>
<dbReference type="Gene3D" id="1.10.1040.10">
    <property type="entry name" value="N-(1-d-carboxylethyl)-l-norvaline Dehydrogenase, domain 2"/>
    <property type="match status" value="1"/>
</dbReference>
<accession>A0ABV8SFF2</accession>
<evidence type="ECO:0000259" key="12">
    <source>
        <dbReference type="Pfam" id="PF02558"/>
    </source>
</evidence>
<feature type="domain" description="Ketopantoate reductase N-terminal" evidence="12">
    <location>
        <begin position="5"/>
        <end position="155"/>
    </location>
</feature>
<comment type="catalytic activity">
    <reaction evidence="10 11">
        <text>(R)-pantoate + NADP(+) = 2-dehydropantoate + NADPH + H(+)</text>
        <dbReference type="Rhea" id="RHEA:16233"/>
        <dbReference type="ChEBI" id="CHEBI:11561"/>
        <dbReference type="ChEBI" id="CHEBI:15378"/>
        <dbReference type="ChEBI" id="CHEBI:15980"/>
        <dbReference type="ChEBI" id="CHEBI:57783"/>
        <dbReference type="ChEBI" id="CHEBI:58349"/>
        <dbReference type="EC" id="1.1.1.169"/>
    </reaction>
</comment>
<dbReference type="InterPro" id="IPR003710">
    <property type="entry name" value="ApbA"/>
</dbReference>
<evidence type="ECO:0000256" key="9">
    <source>
        <dbReference type="ARBA" id="ARBA00032024"/>
    </source>
</evidence>
<comment type="similarity">
    <text evidence="3 11">Belongs to the ketopantoate reductase family.</text>
</comment>
<dbReference type="Gene3D" id="3.40.50.720">
    <property type="entry name" value="NAD(P)-binding Rossmann-like Domain"/>
    <property type="match status" value="1"/>
</dbReference>
<protein>
    <recommendedName>
        <fullName evidence="5 11">2-dehydropantoate 2-reductase</fullName>
        <ecNumber evidence="4 11">1.1.1.169</ecNumber>
    </recommendedName>
    <alternativeName>
        <fullName evidence="9 11">Ketopantoate reductase</fullName>
    </alternativeName>
</protein>
<dbReference type="EC" id="1.1.1.169" evidence="4 11"/>
<evidence type="ECO:0000256" key="5">
    <source>
        <dbReference type="ARBA" id="ARBA00019465"/>
    </source>
</evidence>
<comment type="function">
    <text evidence="1 11">Catalyzes the NADPH-dependent reduction of ketopantoate into pantoic acid.</text>
</comment>
<evidence type="ECO:0000256" key="8">
    <source>
        <dbReference type="ARBA" id="ARBA00023002"/>
    </source>
</evidence>
<evidence type="ECO:0000256" key="4">
    <source>
        <dbReference type="ARBA" id="ARBA00013014"/>
    </source>
</evidence>
<dbReference type="PANTHER" id="PTHR43765:SF2">
    <property type="entry name" value="2-DEHYDROPANTOATE 2-REDUCTASE"/>
    <property type="match status" value="1"/>
</dbReference>
<evidence type="ECO:0000256" key="1">
    <source>
        <dbReference type="ARBA" id="ARBA00002919"/>
    </source>
</evidence>
<dbReference type="Proteomes" id="UP001595755">
    <property type="component" value="Unassembled WGS sequence"/>
</dbReference>
<dbReference type="EMBL" id="JBHSED010000040">
    <property type="protein sequence ID" value="MFC4305628.1"/>
    <property type="molecule type" value="Genomic_DNA"/>
</dbReference>
<name>A0ABV8SFF2_9BACL</name>
<comment type="caution">
    <text evidence="14">The sequence shown here is derived from an EMBL/GenBank/DDBJ whole genome shotgun (WGS) entry which is preliminary data.</text>
</comment>
<dbReference type="SUPFAM" id="SSF48179">
    <property type="entry name" value="6-phosphogluconate dehydrogenase C-terminal domain-like"/>
    <property type="match status" value="1"/>
</dbReference>
<dbReference type="InterPro" id="IPR013332">
    <property type="entry name" value="KPR_N"/>
</dbReference>
<evidence type="ECO:0000256" key="3">
    <source>
        <dbReference type="ARBA" id="ARBA00007870"/>
    </source>
</evidence>
<keyword evidence="15" id="KW-1185">Reference proteome</keyword>
<dbReference type="InterPro" id="IPR050838">
    <property type="entry name" value="Ketopantoate_reductase"/>
</dbReference>
<evidence type="ECO:0000313" key="15">
    <source>
        <dbReference type="Proteomes" id="UP001595755"/>
    </source>
</evidence>
<dbReference type="PANTHER" id="PTHR43765">
    <property type="entry name" value="2-DEHYDROPANTOATE 2-REDUCTASE-RELATED"/>
    <property type="match status" value="1"/>
</dbReference>
<gene>
    <name evidence="14" type="ORF">ACFO1S_19535</name>
</gene>
<proteinExistence type="inferred from homology"/>
<sequence>MKPTIAVLGGGSIGLLLAGRLQAAGQSCVVWTKTRSQAERIRREGLGVDEGEGTPSQRLSIEAVPWEDADTFEEGVVLLAVKQTSLTAEFLSRLAVVVPPSATLVALQNGVGHEALLRRALPGRTIILAVTTEGALRIDDTTVRHTGRGDIRLGDDGKANPESLRNVEGMLKAAGFSVFLSKELGIEVKRKLLINAVINPLTAILRIPNGGLTETPERMELARALFDETFSILSEYGVDEQEASWDTVMRVCAATRDNRSSMLQDAVMGKPTEIDSINGEIVRLAARLGRDAPWNRAVTALVKAIH</sequence>
<evidence type="ECO:0000256" key="2">
    <source>
        <dbReference type="ARBA" id="ARBA00004994"/>
    </source>
</evidence>
<evidence type="ECO:0000313" key="14">
    <source>
        <dbReference type="EMBL" id="MFC4305628.1"/>
    </source>
</evidence>
<evidence type="ECO:0000256" key="11">
    <source>
        <dbReference type="RuleBase" id="RU362068"/>
    </source>
</evidence>
<evidence type="ECO:0000256" key="6">
    <source>
        <dbReference type="ARBA" id="ARBA00022655"/>
    </source>
</evidence>
<dbReference type="RefSeq" id="WP_204601223.1">
    <property type="nucleotide sequence ID" value="NZ_JBHSED010000040.1"/>
</dbReference>
<evidence type="ECO:0000256" key="7">
    <source>
        <dbReference type="ARBA" id="ARBA00022857"/>
    </source>
</evidence>
<organism evidence="14 15">
    <name type="scientific">Cohnella boryungensis</name>
    <dbReference type="NCBI Taxonomy" id="768479"/>
    <lineage>
        <taxon>Bacteria</taxon>
        <taxon>Bacillati</taxon>
        <taxon>Bacillota</taxon>
        <taxon>Bacilli</taxon>
        <taxon>Bacillales</taxon>
        <taxon>Paenibacillaceae</taxon>
        <taxon>Cohnella</taxon>
    </lineage>
</organism>
<dbReference type="InterPro" id="IPR013328">
    <property type="entry name" value="6PGD_dom2"/>
</dbReference>
<dbReference type="InterPro" id="IPR013752">
    <property type="entry name" value="KPA_reductase"/>
</dbReference>
<keyword evidence="7 11" id="KW-0521">NADP</keyword>
<keyword evidence="8 11" id="KW-0560">Oxidoreductase</keyword>
<dbReference type="Pfam" id="PF08546">
    <property type="entry name" value="ApbA_C"/>
    <property type="match status" value="1"/>
</dbReference>
<evidence type="ECO:0000256" key="10">
    <source>
        <dbReference type="ARBA" id="ARBA00048793"/>
    </source>
</evidence>
<dbReference type="SUPFAM" id="SSF51735">
    <property type="entry name" value="NAD(P)-binding Rossmann-fold domains"/>
    <property type="match status" value="1"/>
</dbReference>
<reference evidence="15" key="1">
    <citation type="journal article" date="2019" name="Int. J. Syst. Evol. Microbiol.">
        <title>The Global Catalogue of Microorganisms (GCM) 10K type strain sequencing project: providing services to taxonomists for standard genome sequencing and annotation.</title>
        <authorList>
            <consortium name="The Broad Institute Genomics Platform"/>
            <consortium name="The Broad Institute Genome Sequencing Center for Infectious Disease"/>
            <person name="Wu L."/>
            <person name="Ma J."/>
        </authorList>
    </citation>
    <scope>NUCLEOTIDE SEQUENCE [LARGE SCALE GENOMIC DNA]</scope>
    <source>
        <strain evidence="15">CGMCC 4.1641</strain>
    </source>
</reference>
<feature type="domain" description="Ketopantoate reductase C-terminal" evidence="13">
    <location>
        <begin position="190"/>
        <end position="305"/>
    </location>
</feature>
<dbReference type="NCBIfam" id="TIGR00745">
    <property type="entry name" value="apbA_panE"/>
    <property type="match status" value="1"/>
</dbReference>
<evidence type="ECO:0000259" key="13">
    <source>
        <dbReference type="Pfam" id="PF08546"/>
    </source>
</evidence>
<dbReference type="InterPro" id="IPR008927">
    <property type="entry name" value="6-PGluconate_DH-like_C_sf"/>
</dbReference>
<dbReference type="InterPro" id="IPR036291">
    <property type="entry name" value="NAD(P)-bd_dom_sf"/>
</dbReference>
<dbReference type="Pfam" id="PF02558">
    <property type="entry name" value="ApbA"/>
    <property type="match status" value="1"/>
</dbReference>
<comment type="pathway">
    <text evidence="2 11">Cofactor biosynthesis; (R)-pantothenate biosynthesis; (R)-pantoate from 3-methyl-2-oxobutanoate: step 2/2.</text>
</comment>